<accession>A0ACC2G0U1</accession>
<gene>
    <name evidence="1" type="ORF">DPEC_G00226930</name>
</gene>
<organism evidence="1 2">
    <name type="scientific">Dallia pectoralis</name>
    <name type="common">Alaska blackfish</name>
    <dbReference type="NCBI Taxonomy" id="75939"/>
    <lineage>
        <taxon>Eukaryota</taxon>
        <taxon>Metazoa</taxon>
        <taxon>Chordata</taxon>
        <taxon>Craniata</taxon>
        <taxon>Vertebrata</taxon>
        <taxon>Euteleostomi</taxon>
        <taxon>Actinopterygii</taxon>
        <taxon>Neopterygii</taxon>
        <taxon>Teleostei</taxon>
        <taxon>Protacanthopterygii</taxon>
        <taxon>Esociformes</taxon>
        <taxon>Umbridae</taxon>
        <taxon>Dallia</taxon>
    </lineage>
</organism>
<dbReference type="Proteomes" id="UP001157502">
    <property type="component" value="Chromosome 19"/>
</dbReference>
<proteinExistence type="predicted"/>
<evidence type="ECO:0000313" key="1">
    <source>
        <dbReference type="EMBL" id="KAJ7997241.1"/>
    </source>
</evidence>
<dbReference type="EMBL" id="CM055746">
    <property type="protein sequence ID" value="KAJ7997241.1"/>
    <property type="molecule type" value="Genomic_DNA"/>
</dbReference>
<comment type="caution">
    <text evidence="1">The sequence shown here is derived from an EMBL/GenBank/DDBJ whole genome shotgun (WGS) entry which is preliminary data.</text>
</comment>
<reference evidence="1" key="1">
    <citation type="submission" date="2021-05" db="EMBL/GenBank/DDBJ databases">
        <authorList>
            <person name="Pan Q."/>
            <person name="Jouanno E."/>
            <person name="Zahm M."/>
            <person name="Klopp C."/>
            <person name="Cabau C."/>
            <person name="Louis A."/>
            <person name="Berthelot C."/>
            <person name="Parey E."/>
            <person name="Roest Crollius H."/>
            <person name="Montfort J."/>
            <person name="Robinson-Rechavi M."/>
            <person name="Bouchez O."/>
            <person name="Lampietro C."/>
            <person name="Lopez Roques C."/>
            <person name="Donnadieu C."/>
            <person name="Postlethwait J."/>
            <person name="Bobe J."/>
            <person name="Dillon D."/>
            <person name="Chandos A."/>
            <person name="von Hippel F."/>
            <person name="Guiguen Y."/>
        </authorList>
    </citation>
    <scope>NUCLEOTIDE SEQUENCE</scope>
    <source>
        <strain evidence="1">YG-Jan2019</strain>
    </source>
</reference>
<protein>
    <submittedName>
        <fullName evidence="1">Uncharacterized protein</fullName>
    </submittedName>
</protein>
<keyword evidence="2" id="KW-1185">Reference proteome</keyword>
<evidence type="ECO:0000313" key="2">
    <source>
        <dbReference type="Proteomes" id="UP001157502"/>
    </source>
</evidence>
<name>A0ACC2G0U1_DALPE</name>
<sequence>MKTVIFLLSVSMVLVDSATLSPDKVMRLNLENIIYLTDNRIKNLDEGILKTLLKDLTHLTETTIKCKDFFCEAQAILESVENALFEERGELVRLLKQYNNHRKCSAVNQSQDNQVELKKFLHDLNACGKKINFNQIGSHHA</sequence>